<sequence>MSLKVSRLVNRRLRNNALKTRPSTRAGAMVTGWGYQGKTETVCEVAAAFEDAWLALHDHLNPNTVDGVRDLRAPVAYVQTPVTAKPKGTCQAILNFFGAENRRLTLPQLIRQVADSLDDHGTQALILDDITRLRMHRADDQDTLDLIRVLMSMNVTLVLVGVDILGSGLLRQGHWDATTRQWVMPPSPHTRVHGLEATQTERRFDLVELDRFRYTTPDQIAAFHDHLAGLEDSLRLLKAEPGMLTSGTMPEYLMRRTDGVVGLLERLVEDGCQEAMDSGKETARGGILTSRRPYTGGQYLLDLGEHLNTFAHAMRLTTEEASRLTFAPDADRYPPITASIHARTRRNYLYDAWVFTKFTRYCPHCLAGNGSAIQQRHGGPWKIRWLLPISFLCLEHGKFLQDTCPGCQRPVHSSERAGSRFLPMPAHSGLHPAQCRNQRPEITSDRLLCGTRIDVEENPPQPGVTTPLRRLQSQINDLLSPCADPTQASRYFSDLRVMATVLQATWPLGKDLTPADLPDALDLHVDQLRQRQGTRGDHVERVRWDAPPPSAVASATLLAGADTLLTMNTTARQDALHTMLPSAPAKGSKQWGGTWTHLRQHASPHLRDEVETAVANYL</sequence>
<dbReference type="RefSeq" id="WP_329512181.1">
    <property type="nucleotide sequence ID" value="NZ_BAAAYZ010000127.1"/>
</dbReference>
<dbReference type="InterPro" id="IPR009492">
    <property type="entry name" value="TniQ"/>
</dbReference>
<comment type="caution">
    <text evidence="3">The sequence shown here is derived from an EMBL/GenBank/DDBJ whole genome shotgun (WGS) entry which is preliminary data.</text>
</comment>
<reference evidence="3" key="1">
    <citation type="submission" date="2024-01" db="EMBL/GenBank/DDBJ databases">
        <title>First draft genome sequence data of TA4-1, the type strain of Gram-positive actinobacterium Streptomyces chiangmaiensis.</title>
        <authorList>
            <person name="Yasawong M."/>
            <person name="Nantapong N."/>
        </authorList>
    </citation>
    <scope>NUCLEOTIDE SEQUENCE</scope>
    <source>
        <strain evidence="3">TA4-1</strain>
    </source>
</reference>
<dbReference type="Pfam" id="PF06527">
    <property type="entry name" value="TniQ"/>
    <property type="match status" value="1"/>
</dbReference>
<proteinExistence type="predicted"/>
<name>A0ABU7FVC4_9ACTN</name>
<gene>
    <name evidence="3" type="ORF">VXC91_39460</name>
</gene>
<organism evidence="3 4">
    <name type="scientific">Streptomyces chiangmaiensis</name>
    <dbReference type="NCBI Taxonomy" id="766497"/>
    <lineage>
        <taxon>Bacteria</taxon>
        <taxon>Bacillati</taxon>
        <taxon>Actinomycetota</taxon>
        <taxon>Actinomycetes</taxon>
        <taxon>Kitasatosporales</taxon>
        <taxon>Streptomycetaceae</taxon>
        <taxon>Streptomyces</taxon>
    </lineage>
</organism>
<protein>
    <submittedName>
        <fullName evidence="3">TniQ family protein</fullName>
    </submittedName>
</protein>
<evidence type="ECO:0000313" key="3">
    <source>
        <dbReference type="EMBL" id="MED7827812.1"/>
    </source>
</evidence>
<dbReference type="InterPro" id="IPR049945">
    <property type="entry name" value="AAA_22"/>
</dbReference>
<dbReference type="Pfam" id="PF13401">
    <property type="entry name" value="AAA_22"/>
    <property type="match status" value="1"/>
</dbReference>
<accession>A0ABU7FVC4</accession>
<dbReference type="EMBL" id="JAYWVC010000273">
    <property type="protein sequence ID" value="MED7827812.1"/>
    <property type="molecule type" value="Genomic_DNA"/>
</dbReference>
<evidence type="ECO:0000259" key="2">
    <source>
        <dbReference type="Pfam" id="PF13401"/>
    </source>
</evidence>
<evidence type="ECO:0000259" key="1">
    <source>
        <dbReference type="Pfam" id="PF06527"/>
    </source>
</evidence>
<evidence type="ECO:0000313" key="4">
    <source>
        <dbReference type="Proteomes" id="UP001333996"/>
    </source>
</evidence>
<keyword evidence="4" id="KW-1185">Reference proteome</keyword>
<feature type="domain" description="TniQ" evidence="1">
    <location>
        <begin position="308"/>
        <end position="399"/>
    </location>
</feature>
<dbReference type="Proteomes" id="UP001333996">
    <property type="component" value="Unassembled WGS sequence"/>
</dbReference>
<feature type="domain" description="ORC1/DEAH AAA+ ATPase" evidence="2">
    <location>
        <begin position="26"/>
        <end position="162"/>
    </location>
</feature>